<keyword evidence="1" id="KW-0472">Membrane</keyword>
<dbReference type="RefSeq" id="WP_203718168.1">
    <property type="nucleotide sequence ID" value="NZ_BONE01000086.1"/>
</dbReference>
<dbReference type="Proteomes" id="UP000604117">
    <property type="component" value="Unassembled WGS sequence"/>
</dbReference>
<dbReference type="SUPFAM" id="SSF52540">
    <property type="entry name" value="P-loop containing nucleoside triphosphate hydrolases"/>
    <property type="match status" value="1"/>
</dbReference>
<name>A0ABQ4D195_9ACTN</name>
<evidence type="ECO:0000313" key="3">
    <source>
        <dbReference type="EMBL" id="GIF77315.1"/>
    </source>
</evidence>
<comment type="caution">
    <text evidence="3">The sequence shown here is derived from an EMBL/GenBank/DDBJ whole genome shotgun (WGS) entry which is preliminary data.</text>
</comment>
<dbReference type="Gene3D" id="3.40.50.300">
    <property type="entry name" value="P-loop containing nucleotide triphosphate hydrolases"/>
    <property type="match status" value="1"/>
</dbReference>
<feature type="transmembrane region" description="Helical" evidence="1">
    <location>
        <begin position="631"/>
        <end position="657"/>
    </location>
</feature>
<dbReference type="PROSITE" id="PS50837">
    <property type="entry name" value="NACHT"/>
    <property type="match status" value="1"/>
</dbReference>
<feature type="domain" description="NACHT" evidence="2">
    <location>
        <begin position="149"/>
        <end position="257"/>
    </location>
</feature>
<keyword evidence="1" id="KW-1133">Transmembrane helix</keyword>
<evidence type="ECO:0000259" key="2">
    <source>
        <dbReference type="PROSITE" id="PS50837"/>
    </source>
</evidence>
<gene>
    <name evidence="3" type="ORF">Asi02nite_68330</name>
</gene>
<dbReference type="InterPro" id="IPR027417">
    <property type="entry name" value="P-loop_NTPase"/>
</dbReference>
<reference evidence="3 4" key="1">
    <citation type="submission" date="2021-01" db="EMBL/GenBank/DDBJ databases">
        <title>Whole genome shotgun sequence of Asanoa siamensis NBRC 107932.</title>
        <authorList>
            <person name="Komaki H."/>
            <person name="Tamura T."/>
        </authorList>
    </citation>
    <scope>NUCLEOTIDE SEQUENCE [LARGE SCALE GENOMIC DNA]</scope>
    <source>
        <strain evidence="3 4">NBRC 107932</strain>
    </source>
</reference>
<feature type="transmembrane region" description="Helical" evidence="1">
    <location>
        <begin position="597"/>
        <end position="619"/>
    </location>
</feature>
<dbReference type="EMBL" id="BONE01000086">
    <property type="protein sequence ID" value="GIF77315.1"/>
    <property type="molecule type" value="Genomic_DNA"/>
</dbReference>
<feature type="transmembrane region" description="Helical" evidence="1">
    <location>
        <begin position="449"/>
        <end position="467"/>
    </location>
</feature>
<sequence length="728" mass="77025">MRPALRVAQVTLTVVGGTLVVPTAVNIGTGGEPPRWLEPYTGWLWPVAVGCVIAVIVVEAVERLRPAAREKAVRHRVGDPRNIPLALAQVDRYVSTRQRGSLAGRIALALDERPATVRQPAHLVARVTGDAFTLSPDLGIGDVFDRMDESMLILGAPGAGKTTQLLDLAAALVARARDAAEPLVPVLLDLSDWTRPRPTLWARLRREGDPPFDRWILQAMWERYRITEEVGAAWLRDDRVVLLLDGLDEVAEADRARCVREINALGVTRLAVCCRESDYAQVGARLRLQGAVGIRPLTRGQVAAFLAAVEPALGAVLSRLDSDDDLWDVLTSPLMLAITVLAHATGASVAAGDATRLRRQLFDAYVVEVLSRRRAAAGDDPERVLWMLRTLAQAATQRRFGVKVPPLSQVWFENLPARVNHVAFLWLVPVGRAAALAAVSAAMVARASVAAALLPFALGLALVPERSMRPPPAPRVRRLAAAAYVSLAVVLGAGLAFGLAGAVALLGAWGALVVAVFGAVTLVVLVAVFASGEAPVWARVRDAAVTAGVGAGCLVWPVVGYSPDLGTGFVLGLLSAVAAVTFAYHELRLGPIRSDPAVPLPVVQMAVFTLVTAAAAGLVGGSLLTPVWAPALGWVVGLLVGLIPGLVFAVTVTPVLLRAGLAMAGEPDPWRRSFLRFAADRGLLVDAGGGEFRFVHLLVRDHLADCDPARLAAGVAHRRAALASAPVS</sequence>
<feature type="transmembrane region" description="Helical" evidence="1">
    <location>
        <begin position="565"/>
        <end position="585"/>
    </location>
</feature>
<protein>
    <recommendedName>
        <fullName evidence="2">NACHT domain-containing protein</fullName>
    </recommendedName>
</protein>
<organism evidence="3 4">
    <name type="scientific">Asanoa siamensis</name>
    <dbReference type="NCBI Taxonomy" id="926357"/>
    <lineage>
        <taxon>Bacteria</taxon>
        <taxon>Bacillati</taxon>
        <taxon>Actinomycetota</taxon>
        <taxon>Actinomycetes</taxon>
        <taxon>Micromonosporales</taxon>
        <taxon>Micromonosporaceae</taxon>
        <taxon>Asanoa</taxon>
    </lineage>
</organism>
<keyword evidence="1" id="KW-0812">Transmembrane</keyword>
<accession>A0ABQ4D195</accession>
<keyword evidence="4" id="KW-1185">Reference proteome</keyword>
<feature type="transmembrane region" description="Helical" evidence="1">
    <location>
        <begin position="542"/>
        <end position="559"/>
    </location>
</feature>
<feature type="transmembrane region" description="Helical" evidence="1">
    <location>
        <begin position="479"/>
        <end position="500"/>
    </location>
</feature>
<evidence type="ECO:0000256" key="1">
    <source>
        <dbReference type="SAM" id="Phobius"/>
    </source>
</evidence>
<dbReference type="InterPro" id="IPR007111">
    <property type="entry name" value="NACHT_NTPase"/>
</dbReference>
<feature type="transmembrane region" description="Helical" evidence="1">
    <location>
        <begin position="506"/>
        <end position="530"/>
    </location>
</feature>
<evidence type="ECO:0000313" key="4">
    <source>
        <dbReference type="Proteomes" id="UP000604117"/>
    </source>
</evidence>
<feature type="transmembrane region" description="Helical" evidence="1">
    <location>
        <begin position="42"/>
        <end position="61"/>
    </location>
</feature>
<proteinExistence type="predicted"/>